<dbReference type="AlphaFoldDB" id="A0A0Q3PCU6"/>
<dbReference type="GO" id="GO:0016758">
    <property type="term" value="F:hexosyltransferase activity"/>
    <property type="evidence" value="ECO:0007669"/>
    <property type="project" value="UniProtKB-ARBA"/>
</dbReference>
<dbReference type="PANTHER" id="PTHR22916:SF3">
    <property type="entry name" value="UDP-GLCNAC:BETAGAL BETA-1,3-N-ACETYLGLUCOSAMINYLTRANSFERASE-LIKE PROTEIN 1"/>
    <property type="match status" value="1"/>
</dbReference>
<organism evidence="2 3">
    <name type="scientific">Chryseobacterium aquaticum</name>
    <dbReference type="NCBI Taxonomy" id="452084"/>
    <lineage>
        <taxon>Bacteria</taxon>
        <taxon>Pseudomonadati</taxon>
        <taxon>Bacteroidota</taxon>
        <taxon>Flavobacteriia</taxon>
        <taxon>Flavobacteriales</taxon>
        <taxon>Weeksellaceae</taxon>
        <taxon>Chryseobacterium group</taxon>
        <taxon>Chryseobacterium</taxon>
    </lineage>
</organism>
<dbReference type="InterPro" id="IPR001173">
    <property type="entry name" value="Glyco_trans_2-like"/>
</dbReference>
<dbReference type="Proteomes" id="UP000051682">
    <property type="component" value="Unassembled WGS sequence"/>
</dbReference>
<accession>A0A0Q3PCU6</accession>
<name>A0A0Q3PCU6_9FLAO</name>
<gene>
    <name evidence="2" type="ORF">AR438_00255</name>
</gene>
<comment type="caution">
    <text evidence="2">The sequence shown here is derived from an EMBL/GenBank/DDBJ whole genome shotgun (WGS) entry which is preliminary data.</text>
</comment>
<dbReference type="EMBL" id="LLYZ01000001">
    <property type="protein sequence ID" value="KQK27518.1"/>
    <property type="molecule type" value="Genomic_DNA"/>
</dbReference>
<dbReference type="InterPro" id="IPR029044">
    <property type="entry name" value="Nucleotide-diphossugar_trans"/>
</dbReference>
<keyword evidence="3" id="KW-1185">Reference proteome</keyword>
<evidence type="ECO:0000259" key="1">
    <source>
        <dbReference type="Pfam" id="PF00535"/>
    </source>
</evidence>
<proteinExistence type="predicted"/>
<dbReference type="Gene3D" id="3.90.550.10">
    <property type="entry name" value="Spore Coat Polysaccharide Biosynthesis Protein SpsA, Chain A"/>
    <property type="match status" value="1"/>
</dbReference>
<dbReference type="PANTHER" id="PTHR22916">
    <property type="entry name" value="GLYCOSYLTRANSFERASE"/>
    <property type="match status" value="1"/>
</dbReference>
<dbReference type="Pfam" id="PF00535">
    <property type="entry name" value="Glycos_transf_2"/>
    <property type="match status" value="1"/>
</dbReference>
<evidence type="ECO:0000313" key="3">
    <source>
        <dbReference type="Proteomes" id="UP000051682"/>
    </source>
</evidence>
<evidence type="ECO:0000313" key="2">
    <source>
        <dbReference type="EMBL" id="KQK27518.1"/>
    </source>
</evidence>
<sequence length="236" mass="27833">MATYNGSRFVQEQIDSIIMQLEPDDELVIVDDCSIDNTVEIINAIKCKNIIFFQNEANIGYVKTFEKAFSLSKNNIICLTDQDDIWIKGRLELLYQTLKKENVLVVASNFEIKNEFQNNVNFLRLKNYESNDFLGNIKRIFLGRSAYYGCTMILDRNVFRYILPFPEYTEAHDLWIAMTANILKSIFHLNENTLVYRVHQNNSSLKKRKLIQKLIARYYFCKNILIILKRINKKFI</sequence>
<feature type="domain" description="Glycosyltransferase 2-like" evidence="1">
    <location>
        <begin position="1"/>
        <end position="159"/>
    </location>
</feature>
<dbReference type="STRING" id="452084.AR438_00255"/>
<protein>
    <recommendedName>
        <fullName evidence="1">Glycosyltransferase 2-like domain-containing protein</fullName>
    </recommendedName>
</protein>
<reference evidence="2 3" key="1">
    <citation type="submission" date="2015-10" db="EMBL/GenBank/DDBJ databases">
        <title>Chryseobacterium aquaticum genome.</title>
        <authorList>
            <person name="Newman J.D."/>
            <person name="Ferguson M.B."/>
            <person name="Miller J.R."/>
        </authorList>
    </citation>
    <scope>NUCLEOTIDE SEQUENCE [LARGE SCALE GENOMIC DNA]</scope>
    <source>
        <strain evidence="2 3">KCTC 12483</strain>
    </source>
</reference>
<dbReference type="SUPFAM" id="SSF53448">
    <property type="entry name" value="Nucleotide-diphospho-sugar transferases"/>
    <property type="match status" value="1"/>
</dbReference>